<dbReference type="eggNOG" id="COG1261">
    <property type="taxonomic scope" value="Bacteria"/>
</dbReference>
<dbReference type="InterPro" id="IPR013974">
    <property type="entry name" value="SAF"/>
</dbReference>
<reference evidence="6 7" key="1">
    <citation type="submission" date="2014-03" db="EMBL/GenBank/DDBJ databases">
        <title>The draft genome sequence of Thioclava dalianensis DLFJ1-1.</title>
        <authorList>
            <person name="Lai Q."/>
            <person name="Shao Z."/>
        </authorList>
    </citation>
    <scope>NUCLEOTIDE SEQUENCE [LARGE SCALE GENOMIC DNA]</scope>
    <source>
        <strain evidence="6 7">DLFJ1-1</strain>
    </source>
</reference>
<dbReference type="Gene3D" id="2.30.30.760">
    <property type="match status" value="1"/>
</dbReference>
<evidence type="ECO:0000256" key="1">
    <source>
        <dbReference type="ARBA" id="ARBA00004418"/>
    </source>
</evidence>
<dbReference type="GO" id="GO:0042597">
    <property type="term" value="C:periplasmic space"/>
    <property type="evidence" value="ECO:0007669"/>
    <property type="project" value="UniProtKB-SubCell"/>
</dbReference>
<dbReference type="PANTHER" id="PTHR36307">
    <property type="entry name" value="FLAGELLA BASAL BODY P-RING FORMATION PROTEIN FLGA"/>
    <property type="match status" value="1"/>
</dbReference>
<gene>
    <name evidence="6" type="primary">flgA</name>
    <name evidence="6" type="ORF">DL1_02470</name>
</gene>
<feature type="domain" description="SAF" evidence="5">
    <location>
        <begin position="19"/>
        <end position="77"/>
    </location>
</feature>
<dbReference type="InterPro" id="IPR017585">
    <property type="entry name" value="SAF_FlgA"/>
</dbReference>
<name>A0A074TD49_9RHOB</name>
<keyword evidence="7" id="KW-1185">Reference proteome</keyword>
<comment type="subcellular location">
    <subcellularLocation>
        <location evidence="1 4">Periplasm</location>
    </subcellularLocation>
</comment>
<comment type="function">
    <text evidence="4">Involved in the assembly process of the P-ring formation. It may associate with FlgF on the rod constituting a structure essential for the P-ring assembly or may act as a modulator protein for the P-ring assembly.</text>
</comment>
<keyword evidence="4" id="KW-1005">Bacterial flagellum biogenesis</keyword>
<evidence type="ECO:0000313" key="6">
    <source>
        <dbReference type="EMBL" id="KEP69701.1"/>
    </source>
</evidence>
<dbReference type="InterPro" id="IPR039246">
    <property type="entry name" value="Flagellar_FlgA"/>
</dbReference>
<accession>A0A074TD49</accession>
<organism evidence="6 7">
    <name type="scientific">Thioclava dalianensis</name>
    <dbReference type="NCBI Taxonomy" id="1185766"/>
    <lineage>
        <taxon>Bacteria</taxon>
        <taxon>Pseudomonadati</taxon>
        <taxon>Pseudomonadota</taxon>
        <taxon>Alphaproteobacteria</taxon>
        <taxon>Rhodobacterales</taxon>
        <taxon>Paracoccaceae</taxon>
        <taxon>Thioclava</taxon>
    </lineage>
</organism>
<dbReference type="Proteomes" id="UP000027725">
    <property type="component" value="Unassembled WGS sequence"/>
</dbReference>
<evidence type="ECO:0000256" key="4">
    <source>
        <dbReference type="RuleBase" id="RU362063"/>
    </source>
</evidence>
<evidence type="ECO:0000313" key="7">
    <source>
        <dbReference type="Proteomes" id="UP000027725"/>
    </source>
</evidence>
<keyword evidence="2 4" id="KW-0732">Signal</keyword>
<feature type="chain" id="PRO_5005104596" description="Flagella basal body P-ring formation protein FlgA" evidence="4">
    <location>
        <begin position="20"/>
        <end position="140"/>
    </location>
</feature>
<evidence type="ECO:0000256" key="2">
    <source>
        <dbReference type="ARBA" id="ARBA00022729"/>
    </source>
</evidence>
<comment type="caution">
    <text evidence="6">The sequence shown here is derived from an EMBL/GenBank/DDBJ whole genome shotgun (WGS) entry which is preliminary data.</text>
</comment>
<dbReference type="CDD" id="cd11614">
    <property type="entry name" value="SAF_CpaB_FlgA_like"/>
    <property type="match status" value="1"/>
</dbReference>
<keyword evidence="6" id="KW-0969">Cilium</keyword>
<evidence type="ECO:0000259" key="5">
    <source>
        <dbReference type="SMART" id="SM00858"/>
    </source>
</evidence>
<dbReference type="AlphaFoldDB" id="A0A074TD49"/>
<dbReference type="EMBL" id="JHEH01000011">
    <property type="protein sequence ID" value="KEP69701.1"/>
    <property type="molecule type" value="Genomic_DNA"/>
</dbReference>
<dbReference type="SMART" id="SM00858">
    <property type="entry name" value="SAF"/>
    <property type="match status" value="1"/>
</dbReference>
<dbReference type="Pfam" id="PF13144">
    <property type="entry name" value="ChapFlgA"/>
    <property type="match status" value="1"/>
</dbReference>
<dbReference type="NCBIfam" id="TIGR03170">
    <property type="entry name" value="flgA_cterm"/>
    <property type="match status" value="1"/>
</dbReference>
<keyword evidence="6" id="KW-0282">Flagellum</keyword>
<dbReference type="RefSeq" id="WP_051693482.1">
    <property type="nucleotide sequence ID" value="NZ_FOVB01000001.1"/>
</dbReference>
<dbReference type="OrthoDB" id="7619725at2"/>
<dbReference type="GO" id="GO:0044780">
    <property type="term" value="P:bacterial-type flagellum assembly"/>
    <property type="evidence" value="ECO:0007669"/>
    <property type="project" value="InterPro"/>
</dbReference>
<keyword evidence="6" id="KW-0966">Cell projection</keyword>
<dbReference type="PANTHER" id="PTHR36307:SF1">
    <property type="entry name" value="FLAGELLA BASAL BODY P-RING FORMATION PROTEIN FLGA"/>
    <property type="match status" value="1"/>
</dbReference>
<proteinExistence type="inferred from homology"/>
<protein>
    <recommendedName>
        <fullName evidence="4">Flagella basal body P-ring formation protein FlgA</fullName>
    </recommendedName>
</protein>
<sequence>MLRLTLCWALCAAATPGWAEQLVAARTIRAQTVLAAEDVQVEPGTRAGTFTEPAEVVGLETRVTLYAGRPIRISDLGKPAIVERNQFLPLIFLKGGLTIRTEGRALERAGIGETIRVMNAASKATVNARLAKDGAAYVTQ</sequence>
<keyword evidence="3 4" id="KW-0574">Periplasm</keyword>
<comment type="similarity">
    <text evidence="4">Belongs to the FlgA family.</text>
</comment>
<dbReference type="STRING" id="1185766.SAMN05216224_101989"/>
<feature type="signal peptide" evidence="4">
    <location>
        <begin position="1"/>
        <end position="19"/>
    </location>
</feature>
<dbReference type="Gene3D" id="3.90.1210.10">
    <property type="entry name" value="Antifreeze-like/N-acetylneuraminic acid synthase C-terminal domain"/>
    <property type="match status" value="1"/>
</dbReference>
<evidence type="ECO:0000256" key="3">
    <source>
        <dbReference type="ARBA" id="ARBA00022764"/>
    </source>
</evidence>